<keyword evidence="1" id="KW-0805">Transcription regulation</keyword>
<gene>
    <name evidence="4" type="ORF">FO013_04360</name>
</gene>
<name>A0A556CMW3_BREAU</name>
<evidence type="ECO:0000313" key="4">
    <source>
        <dbReference type="EMBL" id="TSI18774.1"/>
    </source>
</evidence>
<dbReference type="SUPFAM" id="SSF46785">
    <property type="entry name" value="Winged helix' DNA-binding domain"/>
    <property type="match status" value="1"/>
</dbReference>
<dbReference type="OrthoDB" id="8555652at2"/>
<keyword evidence="5" id="KW-1185">Reference proteome</keyword>
<dbReference type="InterPro" id="IPR036390">
    <property type="entry name" value="WH_DNA-bd_sf"/>
</dbReference>
<dbReference type="InterPro" id="IPR026881">
    <property type="entry name" value="WYL_dom"/>
</dbReference>
<evidence type="ECO:0000313" key="5">
    <source>
        <dbReference type="Proteomes" id="UP000316406"/>
    </source>
</evidence>
<keyword evidence="2" id="KW-0804">Transcription</keyword>
<organism evidence="4 5">
    <name type="scientific">Brevibacterium aurantiacum</name>
    <dbReference type="NCBI Taxonomy" id="273384"/>
    <lineage>
        <taxon>Bacteria</taxon>
        <taxon>Bacillati</taxon>
        <taxon>Actinomycetota</taxon>
        <taxon>Actinomycetes</taxon>
        <taxon>Micrococcales</taxon>
        <taxon>Brevibacteriaceae</taxon>
        <taxon>Brevibacterium</taxon>
    </lineage>
</organism>
<dbReference type="InterPro" id="IPR013196">
    <property type="entry name" value="HTH_11"/>
</dbReference>
<dbReference type="GO" id="GO:0003700">
    <property type="term" value="F:DNA-binding transcription factor activity"/>
    <property type="evidence" value="ECO:0007669"/>
    <property type="project" value="InterPro"/>
</dbReference>
<dbReference type="Pfam" id="PF08279">
    <property type="entry name" value="HTH_11"/>
    <property type="match status" value="1"/>
</dbReference>
<reference evidence="4 5" key="1">
    <citation type="submission" date="2019-07" db="EMBL/GenBank/DDBJ databases">
        <title>Draft genome sequence of Brevibacterium aurantiacum XU54 isolated from Xinjiang China.</title>
        <authorList>
            <person name="Xu X."/>
        </authorList>
    </citation>
    <scope>NUCLEOTIDE SEQUENCE [LARGE SCALE GENOMIC DNA]</scope>
    <source>
        <strain evidence="4 5">XU54</strain>
    </source>
</reference>
<dbReference type="RefSeq" id="WP_143921326.1">
    <property type="nucleotide sequence ID" value="NZ_VLTK01000002.1"/>
</dbReference>
<dbReference type="Pfam" id="PF13280">
    <property type="entry name" value="WYL"/>
    <property type="match status" value="1"/>
</dbReference>
<accession>A0A556CMW3</accession>
<evidence type="ECO:0000256" key="2">
    <source>
        <dbReference type="ARBA" id="ARBA00023163"/>
    </source>
</evidence>
<dbReference type="AlphaFoldDB" id="A0A556CMW3"/>
<feature type="domain" description="HTH deoR-type" evidence="3">
    <location>
        <begin position="10"/>
        <end position="65"/>
    </location>
</feature>
<evidence type="ECO:0000259" key="3">
    <source>
        <dbReference type="PROSITE" id="PS51000"/>
    </source>
</evidence>
<sequence>MTSRTPSSEMPGRLLRLLSLLQSRGWWQAGELSERLGVQPRTLRRDIERLKSLDYPVRSRTGRDGGYNLGESSNLPPLQFDDEEAVAIAVSLSTASRQVRGQSVSDGVRVATDSARIKLERMLPARLRRRYHRLVQSIEAGPDPDVDGAAMLPDTDVLLELSDACADHQALSFIHVKRDGARTLRRVRPHKLVTMSGYWYLVAFDSDRRDWRSFRVERISSVKYRHERFEPQVLDAFSFVARSFAEAHYRFNATVTFEISAQRLRSKYHGTIFGVVKELACQRCEVSLSADSLDLIVEYLCALLSVDADFDIAADHEVLNRLQTIRARLGTVG</sequence>
<dbReference type="Gene3D" id="1.10.10.10">
    <property type="entry name" value="Winged helix-like DNA-binding domain superfamily/Winged helix DNA-binding domain"/>
    <property type="match status" value="1"/>
</dbReference>
<dbReference type="InterPro" id="IPR036388">
    <property type="entry name" value="WH-like_DNA-bd_sf"/>
</dbReference>
<dbReference type="EMBL" id="VLTK01000002">
    <property type="protein sequence ID" value="TSI18774.1"/>
    <property type="molecule type" value="Genomic_DNA"/>
</dbReference>
<dbReference type="Proteomes" id="UP000316406">
    <property type="component" value="Unassembled WGS sequence"/>
</dbReference>
<dbReference type="InterPro" id="IPR051534">
    <property type="entry name" value="CBASS_pafABC_assoc_protein"/>
</dbReference>
<evidence type="ECO:0000256" key="1">
    <source>
        <dbReference type="ARBA" id="ARBA00023015"/>
    </source>
</evidence>
<proteinExistence type="predicted"/>
<protein>
    <submittedName>
        <fullName evidence="4">WYL domain-containing protein</fullName>
    </submittedName>
</protein>
<dbReference type="PANTHER" id="PTHR34580:SF3">
    <property type="entry name" value="PROTEIN PAFB"/>
    <property type="match status" value="1"/>
</dbReference>
<dbReference type="PANTHER" id="PTHR34580">
    <property type="match status" value="1"/>
</dbReference>
<comment type="caution">
    <text evidence="4">The sequence shown here is derived from an EMBL/GenBank/DDBJ whole genome shotgun (WGS) entry which is preliminary data.</text>
</comment>
<dbReference type="InterPro" id="IPR001034">
    <property type="entry name" value="DeoR_HTH"/>
</dbReference>
<dbReference type="PROSITE" id="PS51000">
    <property type="entry name" value="HTH_DEOR_2"/>
    <property type="match status" value="1"/>
</dbReference>
<dbReference type="PROSITE" id="PS52050">
    <property type="entry name" value="WYL"/>
    <property type="match status" value="1"/>
</dbReference>